<feature type="non-terminal residue" evidence="1">
    <location>
        <position position="1"/>
    </location>
</feature>
<gene>
    <name evidence="1" type="ORF">FNK824_LOCUS39133</name>
</gene>
<evidence type="ECO:0000313" key="1">
    <source>
        <dbReference type="EMBL" id="CAF4262546.1"/>
    </source>
</evidence>
<organism evidence="1 2">
    <name type="scientific">Rotaria sordida</name>
    <dbReference type="NCBI Taxonomy" id="392033"/>
    <lineage>
        <taxon>Eukaryota</taxon>
        <taxon>Metazoa</taxon>
        <taxon>Spiralia</taxon>
        <taxon>Gnathifera</taxon>
        <taxon>Rotifera</taxon>
        <taxon>Eurotatoria</taxon>
        <taxon>Bdelloidea</taxon>
        <taxon>Philodinida</taxon>
        <taxon>Philodinidae</taxon>
        <taxon>Rotaria</taxon>
    </lineage>
</organism>
<reference evidence="1" key="1">
    <citation type="submission" date="2021-02" db="EMBL/GenBank/DDBJ databases">
        <authorList>
            <person name="Nowell W R."/>
        </authorList>
    </citation>
    <scope>NUCLEOTIDE SEQUENCE</scope>
</reference>
<sequence length="249" mass="29245">MSMIFRIKGVNFYLSSLSKTSVDECSPPKSQEPIDTWNEINRRNENVLNPAKSKHISQSQNHFSTNNHHNTLNDLSDKPFYLNSYHSYRRLPESSQTTDDEININPSIYIQKYTNKQQSSIISNTNDSSILFGNSIIKSNKASILNIFDQQLLDGDYKNSYVNKHGIRIDEDGPFWPDNYQILHPTPKFLSRELIPKEFYLSSSITNYCYYYYNEQYDYLINSIKEYLHNKRFLLYSPWKINVDNSGPF</sequence>
<dbReference type="AlphaFoldDB" id="A0A820FM28"/>
<comment type="caution">
    <text evidence="1">The sequence shown here is derived from an EMBL/GenBank/DDBJ whole genome shotgun (WGS) entry which is preliminary data.</text>
</comment>
<dbReference type="Proteomes" id="UP000663874">
    <property type="component" value="Unassembled WGS sequence"/>
</dbReference>
<protein>
    <submittedName>
        <fullName evidence="1">Uncharacterized protein</fullName>
    </submittedName>
</protein>
<name>A0A820FM28_9BILA</name>
<proteinExistence type="predicted"/>
<dbReference type="EMBL" id="CAJOBE010024405">
    <property type="protein sequence ID" value="CAF4262546.1"/>
    <property type="molecule type" value="Genomic_DNA"/>
</dbReference>
<evidence type="ECO:0000313" key="2">
    <source>
        <dbReference type="Proteomes" id="UP000663874"/>
    </source>
</evidence>
<accession>A0A820FM28</accession>